<dbReference type="Gene3D" id="3.90.1150.10">
    <property type="entry name" value="Aspartate Aminotransferase, domain 1"/>
    <property type="match status" value="1"/>
</dbReference>
<comment type="caution">
    <text evidence="6">The sequence shown here is derived from an EMBL/GenBank/DDBJ whole genome shotgun (WGS) entry which is preliminary data.</text>
</comment>
<dbReference type="Gene3D" id="3.40.640.10">
    <property type="entry name" value="Type I PLP-dependent aspartate aminotransferase-like (Major domain)"/>
    <property type="match status" value="1"/>
</dbReference>
<dbReference type="PANTHER" id="PTHR11808">
    <property type="entry name" value="TRANS-SULFURATION ENZYME FAMILY MEMBER"/>
    <property type="match status" value="1"/>
</dbReference>
<dbReference type="InterPro" id="IPR015424">
    <property type="entry name" value="PyrdxlP-dep_Trfase"/>
</dbReference>
<dbReference type="GO" id="GO:0005737">
    <property type="term" value="C:cytoplasm"/>
    <property type="evidence" value="ECO:0007669"/>
    <property type="project" value="TreeGrafter"/>
</dbReference>
<dbReference type="Proteomes" id="UP000289703">
    <property type="component" value="Unassembled WGS sequence"/>
</dbReference>
<dbReference type="SUPFAM" id="SSF53383">
    <property type="entry name" value="PLP-dependent transferases"/>
    <property type="match status" value="1"/>
</dbReference>
<evidence type="ECO:0000256" key="2">
    <source>
        <dbReference type="ARBA" id="ARBA00009077"/>
    </source>
</evidence>
<dbReference type="GO" id="GO:0019346">
    <property type="term" value="P:transsulfuration"/>
    <property type="evidence" value="ECO:0007669"/>
    <property type="project" value="InterPro"/>
</dbReference>
<organism evidence="6 7">
    <name type="scientific">Ancylomarina salipaludis</name>
    <dbReference type="NCBI Taxonomy" id="2501299"/>
    <lineage>
        <taxon>Bacteria</taxon>
        <taxon>Pseudomonadati</taxon>
        <taxon>Bacteroidota</taxon>
        <taxon>Bacteroidia</taxon>
        <taxon>Marinilabiliales</taxon>
        <taxon>Marinifilaceae</taxon>
        <taxon>Ancylomarina</taxon>
    </lineage>
</organism>
<evidence type="ECO:0000256" key="5">
    <source>
        <dbReference type="RuleBase" id="RU362118"/>
    </source>
</evidence>
<comment type="cofactor">
    <cofactor evidence="1 5">
        <name>pyridoxal 5'-phosphate</name>
        <dbReference type="ChEBI" id="CHEBI:597326"/>
    </cofactor>
</comment>
<sequence length="385" mass="42700">MQFTTKGIHIGEKPNFQEGATGDVIVPLHLSTTFARQEVEVPTAGYEYSRSLNPTRKALESKLAAIEKARYGLAFSSGLGAETTVLLALLKSGDHVITTDDLYGGTQRLFRKVFTANYGIEFSFVDSANPARVEDAIRKETKMIWIETPTNPMLKLTDIARIALIAKENNLILVVDNTFMSPYFQNPLELGADIVLHSTSKYINGHSDSIGGAVMVSRDDLYEKLQFMQNSAGAMMSPFDSYLVLRGIKTLSLRMRQHEENAIEIAKFLSDHPKVKKVIYPGLESHPQHELAKEQMRGFGGMMAIELEGELEDAKRFLSNLKYFALAESLGGVESLIELPALMTHGSVPVDDRKKLGITDTLIRVSVGIEETEDLIEDLVQALNF</sequence>
<dbReference type="InterPro" id="IPR015421">
    <property type="entry name" value="PyrdxlP-dep_Trfase_major"/>
</dbReference>
<reference evidence="6 7" key="1">
    <citation type="submission" date="2019-01" db="EMBL/GenBank/DDBJ databases">
        <title>Ancylomarina salipaludis sp. nov., isolated from a salt marsh.</title>
        <authorList>
            <person name="Yoon J.-H."/>
        </authorList>
    </citation>
    <scope>NUCLEOTIDE SEQUENCE [LARGE SCALE GENOMIC DNA]</scope>
    <source>
        <strain evidence="6 7">SHSM-M15</strain>
    </source>
</reference>
<dbReference type="EMBL" id="SAXA01000005">
    <property type="protein sequence ID" value="RXQ95635.1"/>
    <property type="molecule type" value="Genomic_DNA"/>
</dbReference>
<dbReference type="InterPro" id="IPR015422">
    <property type="entry name" value="PyrdxlP-dep_Trfase_small"/>
</dbReference>
<dbReference type="CDD" id="cd00614">
    <property type="entry name" value="CGS_like"/>
    <property type="match status" value="1"/>
</dbReference>
<feature type="modified residue" description="N6-(pyridoxal phosphate)lysine" evidence="4">
    <location>
        <position position="201"/>
    </location>
</feature>
<dbReference type="FunFam" id="3.40.640.10:FF:000009">
    <property type="entry name" value="Cystathionine gamma-synthase homolog"/>
    <property type="match status" value="1"/>
</dbReference>
<dbReference type="GO" id="GO:0030170">
    <property type="term" value="F:pyridoxal phosphate binding"/>
    <property type="evidence" value="ECO:0007669"/>
    <property type="project" value="InterPro"/>
</dbReference>
<protein>
    <submittedName>
        <fullName evidence="6">PLP-dependent transferase</fullName>
    </submittedName>
</protein>
<dbReference type="GO" id="GO:0004123">
    <property type="term" value="F:cystathionine gamma-lyase activity"/>
    <property type="evidence" value="ECO:0007669"/>
    <property type="project" value="UniProtKB-ARBA"/>
</dbReference>
<dbReference type="GO" id="GO:0016740">
    <property type="term" value="F:transferase activity"/>
    <property type="evidence" value="ECO:0007669"/>
    <property type="project" value="UniProtKB-KW"/>
</dbReference>
<dbReference type="GO" id="GO:0019343">
    <property type="term" value="P:cysteine biosynthetic process via cystathionine"/>
    <property type="evidence" value="ECO:0007669"/>
    <property type="project" value="TreeGrafter"/>
</dbReference>
<proteinExistence type="inferred from homology"/>
<keyword evidence="7" id="KW-1185">Reference proteome</keyword>
<evidence type="ECO:0000256" key="3">
    <source>
        <dbReference type="ARBA" id="ARBA00022898"/>
    </source>
</evidence>
<keyword evidence="6" id="KW-0808">Transferase</keyword>
<dbReference type="OrthoDB" id="9803729at2"/>
<dbReference type="InterPro" id="IPR000277">
    <property type="entry name" value="Cys/Met-Metab_PyrdxlP-dep_enz"/>
</dbReference>
<dbReference type="PANTHER" id="PTHR11808:SF15">
    <property type="entry name" value="CYSTATHIONINE GAMMA-LYASE"/>
    <property type="match status" value="1"/>
</dbReference>
<dbReference type="FunFam" id="3.90.1150.10:FF:000008">
    <property type="entry name" value="Cystathionine gamma-synthase"/>
    <property type="match status" value="1"/>
</dbReference>
<evidence type="ECO:0000256" key="4">
    <source>
        <dbReference type="PIRSR" id="PIRSR001434-2"/>
    </source>
</evidence>
<accession>A0A4Q1JNE1</accession>
<name>A0A4Q1JNE1_9BACT</name>
<dbReference type="PIRSF" id="PIRSF001434">
    <property type="entry name" value="CGS"/>
    <property type="match status" value="1"/>
</dbReference>
<comment type="similarity">
    <text evidence="2 5">Belongs to the trans-sulfuration enzymes family.</text>
</comment>
<evidence type="ECO:0000313" key="6">
    <source>
        <dbReference type="EMBL" id="RXQ95635.1"/>
    </source>
</evidence>
<dbReference type="AlphaFoldDB" id="A0A4Q1JNE1"/>
<dbReference type="RefSeq" id="WP_129253974.1">
    <property type="nucleotide sequence ID" value="NZ_SAXA01000005.1"/>
</dbReference>
<dbReference type="Pfam" id="PF01053">
    <property type="entry name" value="Cys_Met_Meta_PP"/>
    <property type="match status" value="1"/>
</dbReference>
<evidence type="ECO:0000256" key="1">
    <source>
        <dbReference type="ARBA" id="ARBA00001933"/>
    </source>
</evidence>
<keyword evidence="3 4" id="KW-0663">Pyridoxal phosphate</keyword>
<evidence type="ECO:0000313" key="7">
    <source>
        <dbReference type="Proteomes" id="UP000289703"/>
    </source>
</evidence>
<gene>
    <name evidence="6" type="ORF">EO244_07170</name>
</gene>